<reference evidence="1 2" key="1">
    <citation type="submission" date="2014-04" db="EMBL/GenBank/DDBJ databases">
        <authorList>
            <consortium name="DOE Joint Genome Institute"/>
            <person name="Kuo A."/>
            <person name="Kohler A."/>
            <person name="Nagy L.G."/>
            <person name="Floudas D."/>
            <person name="Copeland A."/>
            <person name="Barry K.W."/>
            <person name="Cichocki N."/>
            <person name="Veneault-Fourrey C."/>
            <person name="LaButti K."/>
            <person name="Lindquist E.A."/>
            <person name="Lipzen A."/>
            <person name="Lundell T."/>
            <person name="Morin E."/>
            <person name="Murat C."/>
            <person name="Sun H."/>
            <person name="Tunlid A."/>
            <person name="Henrissat B."/>
            <person name="Grigoriev I.V."/>
            <person name="Hibbett D.S."/>
            <person name="Martin F."/>
            <person name="Nordberg H.P."/>
            <person name="Cantor M.N."/>
            <person name="Hua S.X."/>
        </authorList>
    </citation>
    <scope>NUCLEOTIDE SEQUENCE [LARGE SCALE GENOMIC DNA]</scope>
    <source>
        <strain evidence="1 2">LaAM-08-1</strain>
    </source>
</reference>
<protein>
    <submittedName>
        <fullName evidence="1">Uncharacterized protein</fullName>
    </submittedName>
</protein>
<organism evidence="1 2">
    <name type="scientific">Laccaria amethystina LaAM-08-1</name>
    <dbReference type="NCBI Taxonomy" id="1095629"/>
    <lineage>
        <taxon>Eukaryota</taxon>
        <taxon>Fungi</taxon>
        <taxon>Dikarya</taxon>
        <taxon>Basidiomycota</taxon>
        <taxon>Agaricomycotina</taxon>
        <taxon>Agaricomycetes</taxon>
        <taxon>Agaricomycetidae</taxon>
        <taxon>Agaricales</taxon>
        <taxon>Agaricineae</taxon>
        <taxon>Hydnangiaceae</taxon>
        <taxon>Laccaria</taxon>
    </lineage>
</organism>
<accession>A0A0C9XXL9</accession>
<keyword evidence="2" id="KW-1185">Reference proteome</keyword>
<dbReference type="AlphaFoldDB" id="A0A0C9XXL9"/>
<reference evidence="2" key="2">
    <citation type="submission" date="2015-01" db="EMBL/GenBank/DDBJ databases">
        <title>Evolutionary Origins and Diversification of the Mycorrhizal Mutualists.</title>
        <authorList>
            <consortium name="DOE Joint Genome Institute"/>
            <consortium name="Mycorrhizal Genomics Consortium"/>
            <person name="Kohler A."/>
            <person name="Kuo A."/>
            <person name="Nagy L.G."/>
            <person name="Floudas D."/>
            <person name="Copeland A."/>
            <person name="Barry K.W."/>
            <person name="Cichocki N."/>
            <person name="Veneault-Fourrey C."/>
            <person name="LaButti K."/>
            <person name="Lindquist E.A."/>
            <person name="Lipzen A."/>
            <person name="Lundell T."/>
            <person name="Morin E."/>
            <person name="Murat C."/>
            <person name="Riley R."/>
            <person name="Ohm R."/>
            <person name="Sun H."/>
            <person name="Tunlid A."/>
            <person name="Henrissat B."/>
            <person name="Grigoriev I.V."/>
            <person name="Hibbett D.S."/>
            <person name="Martin F."/>
        </authorList>
    </citation>
    <scope>NUCLEOTIDE SEQUENCE [LARGE SCALE GENOMIC DNA]</scope>
    <source>
        <strain evidence="2">LaAM-08-1</strain>
    </source>
</reference>
<dbReference type="Proteomes" id="UP000054477">
    <property type="component" value="Unassembled WGS sequence"/>
</dbReference>
<dbReference type="OrthoDB" id="3541472at2759"/>
<proteinExistence type="predicted"/>
<evidence type="ECO:0000313" key="1">
    <source>
        <dbReference type="EMBL" id="KIK00598.1"/>
    </source>
</evidence>
<evidence type="ECO:0000313" key="2">
    <source>
        <dbReference type="Proteomes" id="UP000054477"/>
    </source>
</evidence>
<gene>
    <name evidence="1" type="ORF">K443DRAFT_679066</name>
</gene>
<sequence length="92" mass="10141">MGKRVKQPPTLGPPGVKIAEEKMQKLLQVAIASSQSLKWNIGRHDSKWTPTAVVDAIKTLPSVKSLDLVLLGRRYLARLLDSESEGEDEYGV</sequence>
<name>A0A0C9XXL9_9AGAR</name>
<dbReference type="HOGENOM" id="CLU_2413606_0_0_1"/>
<dbReference type="EMBL" id="KN838622">
    <property type="protein sequence ID" value="KIK00598.1"/>
    <property type="molecule type" value="Genomic_DNA"/>
</dbReference>